<organism evidence="2 3">
    <name type="scientific">Pedococcus ginsenosidimutans</name>
    <dbReference type="NCBI Taxonomy" id="490570"/>
    <lineage>
        <taxon>Bacteria</taxon>
        <taxon>Bacillati</taxon>
        <taxon>Actinomycetota</taxon>
        <taxon>Actinomycetes</taxon>
        <taxon>Micrococcales</taxon>
        <taxon>Intrasporangiaceae</taxon>
        <taxon>Pedococcus</taxon>
    </lineage>
</organism>
<name>A0ABP8XXC6_9MICO</name>
<feature type="domain" description="Restriction endonuclease type II EcoRII C-terminal" evidence="1">
    <location>
        <begin position="231"/>
        <end position="394"/>
    </location>
</feature>
<gene>
    <name evidence="2" type="ORF">GCM10025782_13090</name>
</gene>
<protein>
    <submittedName>
        <fullName evidence="2">Type II restriction endonuclease</fullName>
    </submittedName>
</protein>
<proteinExistence type="predicted"/>
<comment type="caution">
    <text evidence="2">The sequence shown here is derived from an EMBL/GenBank/DDBJ whole genome shotgun (WGS) entry which is preliminary data.</text>
</comment>
<dbReference type="GO" id="GO:0004519">
    <property type="term" value="F:endonuclease activity"/>
    <property type="evidence" value="ECO:0007669"/>
    <property type="project" value="UniProtKB-KW"/>
</dbReference>
<accession>A0ABP8XXC6</accession>
<dbReference type="InterPro" id="IPR015109">
    <property type="entry name" value="Restrct_endonuc_II_EcoRII_C"/>
</dbReference>
<keyword evidence="2" id="KW-0540">Nuclease</keyword>
<evidence type="ECO:0000313" key="2">
    <source>
        <dbReference type="EMBL" id="GAA4717384.1"/>
    </source>
</evidence>
<dbReference type="Pfam" id="PF09019">
    <property type="entry name" value="EcoRII-C"/>
    <property type="match status" value="1"/>
</dbReference>
<keyword evidence="2" id="KW-0378">Hydrolase</keyword>
<evidence type="ECO:0000259" key="1">
    <source>
        <dbReference type="Pfam" id="PF09019"/>
    </source>
</evidence>
<dbReference type="RefSeq" id="WP_345501978.1">
    <property type="nucleotide sequence ID" value="NZ_BAABLO010000004.1"/>
</dbReference>
<reference evidence="3" key="1">
    <citation type="journal article" date="2019" name="Int. J. Syst. Evol. Microbiol.">
        <title>The Global Catalogue of Microorganisms (GCM) 10K type strain sequencing project: providing services to taxonomists for standard genome sequencing and annotation.</title>
        <authorList>
            <consortium name="The Broad Institute Genomics Platform"/>
            <consortium name="The Broad Institute Genome Sequencing Center for Infectious Disease"/>
            <person name="Wu L."/>
            <person name="Ma J."/>
        </authorList>
    </citation>
    <scope>NUCLEOTIDE SEQUENCE [LARGE SCALE GENOMIC DNA]</scope>
    <source>
        <strain evidence="3">JCM 18961</strain>
    </source>
</reference>
<dbReference type="SUPFAM" id="SSF52980">
    <property type="entry name" value="Restriction endonuclease-like"/>
    <property type="match status" value="1"/>
</dbReference>
<dbReference type="EMBL" id="BAABLO010000004">
    <property type="protein sequence ID" value="GAA4717384.1"/>
    <property type="molecule type" value="Genomic_DNA"/>
</dbReference>
<dbReference type="Gene3D" id="3.40.91.80">
    <property type="match status" value="1"/>
</dbReference>
<evidence type="ECO:0000313" key="3">
    <source>
        <dbReference type="Proteomes" id="UP001500556"/>
    </source>
</evidence>
<dbReference type="InterPro" id="IPR011335">
    <property type="entry name" value="Restrct_endonuc-II-like"/>
</dbReference>
<keyword evidence="3" id="KW-1185">Reference proteome</keyword>
<dbReference type="InterPro" id="IPR038365">
    <property type="entry name" value="EcoRII_C_sf"/>
</dbReference>
<dbReference type="Proteomes" id="UP001500556">
    <property type="component" value="Unassembled WGS sequence"/>
</dbReference>
<sequence>MSHESIADYFDGAAGKYLSAVEAHPKRSNQHEFNGVARLRDLLGAPPPGGYKYRAAFVYLDDETEPVRADGLVTWYDARSAHTSRSECRLYYSANPVVDCAGEGDYMVIAKPREGTVDSQLVVVLSPAGSTVALQLQHLFDLEATSVLDVQDMLGDDALTLASRYLLESLGFERSDIKDQYLDALVSKFGSEFPDTQAFSEFARSTVSDCDPLADPDVSLVAWMDQEESLYRTFERHIVSPMLERAVGDVDGTLEVAMRTFQRRRSRAGHALENHVAHLLALHGVAFERQARTEGRKRPDFLFPGREAYVSSHFPEERLVMLGVKTTCKDRWRQVLTEADKVGSKHLLTLEAPISKTQTDEMRARSLTLVVPSPLIDTFERQQHEILTTVWDFIALVKGCADTWAPVG</sequence>
<keyword evidence="2" id="KW-0255">Endonuclease</keyword>